<protein>
    <submittedName>
        <fullName evidence="3">Uncharacterized protein</fullName>
    </submittedName>
</protein>
<feature type="transmembrane region" description="Helical" evidence="1">
    <location>
        <begin position="41"/>
        <end position="60"/>
    </location>
</feature>
<dbReference type="GeneID" id="93615572"/>
<feature type="chain" id="PRO_5003637728" evidence="2">
    <location>
        <begin position="18"/>
        <end position="147"/>
    </location>
</feature>
<dbReference type="VEuPathDB" id="FungiDB:RO3G_08601"/>
<keyword evidence="1" id="KW-0472">Membrane</keyword>
<evidence type="ECO:0000256" key="1">
    <source>
        <dbReference type="SAM" id="Phobius"/>
    </source>
</evidence>
<keyword evidence="4" id="KW-1185">Reference proteome</keyword>
<feature type="signal peptide" evidence="2">
    <location>
        <begin position="1"/>
        <end position="17"/>
    </location>
</feature>
<keyword evidence="2" id="KW-0732">Signal</keyword>
<dbReference type="InParanoid" id="I1C616"/>
<accession>I1C616</accession>
<keyword evidence="1" id="KW-1133">Transmembrane helix</keyword>
<dbReference type="EMBL" id="CH476737">
    <property type="protein sequence ID" value="EIE83896.1"/>
    <property type="molecule type" value="Genomic_DNA"/>
</dbReference>
<name>I1C616_RHIO9</name>
<keyword evidence="1" id="KW-0812">Transmembrane</keyword>
<sequence>MMATLLLFMFLLNLKQSVTPILSCSRTISLLSKFRTMRNGLVLWYLLLSIIPGTFWILLLMKVLNMFMRFLISKVMLVVSIRKYWMPFVVLKKLNLLKKIPLFTLVNYNEVLLGDLLVSLPVLHSHSKTIINTTMTKKQRVKASRSM</sequence>
<proteinExistence type="predicted"/>
<gene>
    <name evidence="3" type="ORF">RO3G_08601</name>
</gene>
<dbReference type="AlphaFoldDB" id="I1C616"/>
<dbReference type="Proteomes" id="UP000009138">
    <property type="component" value="Unassembled WGS sequence"/>
</dbReference>
<dbReference type="RefSeq" id="XP_067519292.1">
    <property type="nucleotide sequence ID" value="XM_067663191.1"/>
</dbReference>
<evidence type="ECO:0000313" key="4">
    <source>
        <dbReference type="Proteomes" id="UP000009138"/>
    </source>
</evidence>
<evidence type="ECO:0000313" key="3">
    <source>
        <dbReference type="EMBL" id="EIE83896.1"/>
    </source>
</evidence>
<reference evidence="3 4" key="1">
    <citation type="journal article" date="2009" name="PLoS Genet.">
        <title>Genomic analysis of the basal lineage fungus Rhizopus oryzae reveals a whole-genome duplication.</title>
        <authorList>
            <person name="Ma L.-J."/>
            <person name="Ibrahim A.S."/>
            <person name="Skory C."/>
            <person name="Grabherr M.G."/>
            <person name="Burger G."/>
            <person name="Butler M."/>
            <person name="Elias M."/>
            <person name="Idnurm A."/>
            <person name="Lang B.F."/>
            <person name="Sone T."/>
            <person name="Abe A."/>
            <person name="Calvo S.E."/>
            <person name="Corrochano L.M."/>
            <person name="Engels R."/>
            <person name="Fu J."/>
            <person name="Hansberg W."/>
            <person name="Kim J.-M."/>
            <person name="Kodira C.D."/>
            <person name="Koehrsen M.J."/>
            <person name="Liu B."/>
            <person name="Miranda-Saavedra D."/>
            <person name="O'Leary S."/>
            <person name="Ortiz-Castellanos L."/>
            <person name="Poulter R."/>
            <person name="Rodriguez-Romero J."/>
            <person name="Ruiz-Herrera J."/>
            <person name="Shen Y.-Q."/>
            <person name="Zeng Q."/>
            <person name="Galagan J."/>
            <person name="Birren B.W."/>
            <person name="Cuomo C.A."/>
            <person name="Wickes B.L."/>
        </authorList>
    </citation>
    <scope>NUCLEOTIDE SEQUENCE [LARGE SCALE GENOMIC DNA]</scope>
    <source>
        <strain evidence="4">RA 99-880 / ATCC MYA-4621 / FGSC 9543 / NRRL 43880</strain>
    </source>
</reference>
<evidence type="ECO:0000256" key="2">
    <source>
        <dbReference type="SAM" id="SignalP"/>
    </source>
</evidence>
<organism evidence="3 4">
    <name type="scientific">Rhizopus delemar (strain RA 99-880 / ATCC MYA-4621 / FGSC 9543 / NRRL 43880)</name>
    <name type="common">Mucormycosis agent</name>
    <name type="synonym">Rhizopus arrhizus var. delemar</name>
    <dbReference type="NCBI Taxonomy" id="246409"/>
    <lineage>
        <taxon>Eukaryota</taxon>
        <taxon>Fungi</taxon>
        <taxon>Fungi incertae sedis</taxon>
        <taxon>Mucoromycota</taxon>
        <taxon>Mucoromycotina</taxon>
        <taxon>Mucoromycetes</taxon>
        <taxon>Mucorales</taxon>
        <taxon>Mucorineae</taxon>
        <taxon>Rhizopodaceae</taxon>
        <taxon>Rhizopus</taxon>
    </lineage>
</organism>